<comment type="caution">
    <text evidence="2">The sequence shown here is derived from an EMBL/GenBank/DDBJ whole genome shotgun (WGS) entry which is preliminary data.</text>
</comment>
<keyword evidence="3" id="KW-1185">Reference proteome</keyword>
<gene>
    <name evidence="2" type="ORF">FHU35_121102</name>
</gene>
<dbReference type="AlphaFoldDB" id="A0A561U9Q7"/>
<feature type="chain" id="PRO_5021950618" evidence="1">
    <location>
        <begin position="28"/>
        <end position="134"/>
    </location>
</feature>
<dbReference type="Pfam" id="PF03995">
    <property type="entry name" value="Inhibitor_I36"/>
    <property type="match status" value="1"/>
</dbReference>
<evidence type="ECO:0000256" key="1">
    <source>
        <dbReference type="SAM" id="SignalP"/>
    </source>
</evidence>
<feature type="signal peptide" evidence="1">
    <location>
        <begin position="1"/>
        <end position="27"/>
    </location>
</feature>
<dbReference type="EMBL" id="VIWX01000002">
    <property type="protein sequence ID" value="TWF96101.1"/>
    <property type="molecule type" value="Genomic_DNA"/>
</dbReference>
<evidence type="ECO:0000313" key="2">
    <source>
        <dbReference type="EMBL" id="TWF96101.1"/>
    </source>
</evidence>
<reference evidence="2 3" key="1">
    <citation type="submission" date="2019-06" db="EMBL/GenBank/DDBJ databases">
        <title>Sequencing the genomes of 1000 actinobacteria strains.</title>
        <authorList>
            <person name="Klenk H.-P."/>
        </authorList>
    </citation>
    <scope>NUCLEOTIDE SEQUENCE [LARGE SCALE GENOMIC DNA]</scope>
    <source>
        <strain evidence="2 3">DSM 46699</strain>
    </source>
</reference>
<protein>
    <submittedName>
        <fullName evidence="2">Peptidase inhibitor family I36</fullName>
    </submittedName>
</protein>
<accession>A0A561U9Q7</accession>
<name>A0A561U9Q7_9PSEU</name>
<evidence type="ECO:0000313" key="3">
    <source>
        <dbReference type="Proteomes" id="UP000316184"/>
    </source>
</evidence>
<organism evidence="2 3">
    <name type="scientific">Saccharopolyspora dendranthemae</name>
    <dbReference type="NCBI Taxonomy" id="1181886"/>
    <lineage>
        <taxon>Bacteria</taxon>
        <taxon>Bacillati</taxon>
        <taxon>Actinomycetota</taxon>
        <taxon>Actinomycetes</taxon>
        <taxon>Pseudonocardiales</taxon>
        <taxon>Pseudonocardiaceae</taxon>
        <taxon>Saccharopolyspora</taxon>
    </lineage>
</organism>
<keyword evidence="1" id="KW-0732">Signal</keyword>
<proteinExistence type="predicted"/>
<sequence>MYASKISKIAAAGAGSLLLLGAGSGIAVGENQDEAVQRAKAVCDEGTLCVWDGPDFTGNVNEFTQCPDGPLPFTDFADGRAGSWLNTQYEPGEAVFFGPDPANPEGPWIEKYRSPVNEAISEGEAFDLTGVDNC</sequence>
<dbReference type="Proteomes" id="UP000316184">
    <property type="component" value="Unassembled WGS sequence"/>
</dbReference>